<dbReference type="InterPro" id="IPR036514">
    <property type="entry name" value="SGNH_hydro_sf"/>
</dbReference>
<dbReference type="EMBL" id="JANKBY010000022">
    <property type="protein sequence ID" value="MCR1821850.1"/>
    <property type="molecule type" value="Genomic_DNA"/>
</dbReference>
<dbReference type="InterPro" id="IPR036028">
    <property type="entry name" value="SH3-like_dom_sf"/>
</dbReference>
<name>A0A9X2S0H1_9FIRM</name>
<comment type="caution">
    <text evidence="3">The sequence shown here is derived from an EMBL/GenBank/DDBJ whole genome shotgun (WGS) entry which is preliminary data.</text>
</comment>
<feature type="non-terminal residue" evidence="3">
    <location>
        <position position="1"/>
    </location>
</feature>
<dbReference type="PANTHER" id="PTHR34408:SF1">
    <property type="entry name" value="GLYCOSYL HYDROLASE FAMILY 19 DOMAIN-CONTAINING PROTEIN HI_1415"/>
    <property type="match status" value="1"/>
</dbReference>
<dbReference type="SUPFAM" id="SSF52266">
    <property type="entry name" value="SGNH hydrolase"/>
    <property type="match status" value="1"/>
</dbReference>
<dbReference type="InterPro" id="IPR052354">
    <property type="entry name" value="Cell_Wall_Dynamics_Protein"/>
</dbReference>
<reference evidence="3" key="1">
    <citation type="submission" date="2022-07" db="EMBL/GenBank/DDBJ databases">
        <title>Enhanced cultured diversity of the mouse gut microbiota enables custom-made synthetic communities.</title>
        <authorList>
            <person name="Afrizal A."/>
        </authorList>
    </citation>
    <scope>NUCLEOTIDE SEQUENCE</scope>
    <source>
        <strain evidence="3">DSM 29186</strain>
    </source>
</reference>
<dbReference type="PANTHER" id="PTHR34408">
    <property type="entry name" value="FAMILY PROTEIN, PUTATIVE-RELATED"/>
    <property type="match status" value="1"/>
</dbReference>
<dbReference type="SUPFAM" id="SSF50044">
    <property type="entry name" value="SH3-domain"/>
    <property type="match status" value="1"/>
</dbReference>
<feature type="domain" description="SH3b" evidence="2">
    <location>
        <begin position="51"/>
        <end position="117"/>
    </location>
</feature>
<dbReference type="Gene3D" id="2.30.30.40">
    <property type="entry name" value="SH3 Domains"/>
    <property type="match status" value="3"/>
</dbReference>
<protein>
    <submittedName>
        <fullName evidence="3">SH3 domain-containing protein</fullName>
    </submittedName>
</protein>
<dbReference type="Pfam" id="PF08239">
    <property type="entry name" value="SH3_3"/>
    <property type="match status" value="3"/>
</dbReference>
<keyword evidence="1" id="KW-0732">Signal</keyword>
<gene>
    <name evidence="3" type="ORF">NSA58_03520</name>
</gene>
<dbReference type="Gene3D" id="3.40.50.1110">
    <property type="entry name" value="SGNH hydrolase"/>
    <property type="match status" value="1"/>
</dbReference>
<dbReference type="InterPro" id="IPR003646">
    <property type="entry name" value="SH3-like_bac-type"/>
</dbReference>
<dbReference type="RefSeq" id="WP_257560092.1">
    <property type="nucleotide sequence ID" value="NZ_JANKBY010000022.1"/>
</dbReference>
<accession>A0A9X2S0H1</accession>
<evidence type="ECO:0000256" key="1">
    <source>
        <dbReference type="SAM" id="SignalP"/>
    </source>
</evidence>
<feature type="signal peptide" evidence="1">
    <location>
        <begin position="1"/>
        <end position="36"/>
    </location>
</feature>
<dbReference type="Proteomes" id="UP001140817">
    <property type="component" value="Unassembled WGS sequence"/>
</dbReference>
<organism evidence="3 4">
    <name type="scientific">Terrisporobacter muris</name>
    <dbReference type="NCBI Taxonomy" id="2963284"/>
    <lineage>
        <taxon>Bacteria</taxon>
        <taxon>Bacillati</taxon>
        <taxon>Bacillota</taxon>
        <taxon>Clostridia</taxon>
        <taxon>Peptostreptococcales</taxon>
        <taxon>Peptostreptococcaceae</taxon>
        <taxon>Terrisporobacter</taxon>
    </lineage>
</organism>
<dbReference type="PROSITE" id="PS51781">
    <property type="entry name" value="SH3B"/>
    <property type="match status" value="3"/>
</dbReference>
<evidence type="ECO:0000313" key="4">
    <source>
        <dbReference type="Proteomes" id="UP001140817"/>
    </source>
</evidence>
<evidence type="ECO:0000313" key="3">
    <source>
        <dbReference type="EMBL" id="MCR1821850.1"/>
    </source>
</evidence>
<keyword evidence="4" id="KW-1185">Reference proteome</keyword>
<feature type="domain" description="SH3b" evidence="2">
    <location>
        <begin position="126"/>
        <end position="190"/>
    </location>
</feature>
<proteinExistence type="predicted"/>
<evidence type="ECO:0000259" key="2">
    <source>
        <dbReference type="PROSITE" id="PS51781"/>
    </source>
</evidence>
<dbReference type="SMART" id="SM00287">
    <property type="entry name" value="SH3b"/>
    <property type="match status" value="3"/>
</dbReference>
<feature type="domain" description="SH3b" evidence="2">
    <location>
        <begin position="195"/>
        <end position="258"/>
    </location>
</feature>
<feature type="chain" id="PRO_5040795305" evidence="1">
    <location>
        <begin position="37"/>
        <end position="443"/>
    </location>
</feature>
<sequence length="443" mass="49498">YLYRNNTGVKMIKKKFKKYSISFLAGVMISSFFAISSTTNAKEIINTKASYEKVISRGRATIDGVSVRSINSASGKYLGSLYTGDKVEILQKTSNGWYKIKYKNSYAYVGDDFIKLNGTKAIDNVLNTGTVYNATKLTVRESCSTNSKFLGYLPKGTKVEIVRSTSTNWHKIKYKNSYAYVKGNYIKLTSSSKVTNRGTVSSTTLSVRKSALTSSTKLGTLSKGARVQIVQKQSNGWYKIKYKDSYGYISSKYVKLSNSNTNDRKNLNDFLFVGDSFTARMENTIKSKNEMVYVHAQGGSRPSYWLDKVDEMPDKNNIDSVSLLIGVNGITVPTNIRDTKALINQLIVKYPDKTIYVQRVFPVGKNFTGGNSTTYNKAINEYNKQLKEFCSTKSNVKIIDATKGFIDSKGYLTSTTDGLHIDNSKGIQFYNNIFSAIKSAEKK</sequence>
<dbReference type="AlphaFoldDB" id="A0A9X2S0H1"/>